<evidence type="ECO:0000313" key="1">
    <source>
        <dbReference type="EMBL" id="CCD22150.1"/>
    </source>
</evidence>
<sequence length="678" mass="75966">MRVASLALVALLLAQAILYAVPVKASGLTLTDVQNAIDLGVQAVLDAIRPVDVNGSTYYVMPDYPSPTIMVKYNGELYVPGSFLDPGDKYYKTELVGVTNNMVAWRYYFNVDSDSDYDIVIYASLTNVDYNTDELLVYVDESEYQFDLALGTRGSYWYYGVTQGWSTTKTIYEGNDYKFHSARYVLRHSTIIAAWLLEDEGYSYYPRKMKELWDNVVDFNYDVYAPLFGRSKTYPDSFFDYRYSTWLSWNGYEGHPWQVGDYLVNYPYKSRIYILDSLGLFNEAISGWKEFPLHKLLRAMHLLDKYGASAQSEAEQLIAEAIIEGGWDGYGLKKANVYGLSWSYKGYPVYLNATLLAALVKYYDTTGDRWVAGNDILYMADRLAGILVRLQWDYEHDTPWGPVRLALFRGWWPAAYDIGSLVSKPSAWGILDTFTSGLDSVTGVLATLGYDVGEALRPMPSEWPFAVVNSESTILAVQALKLYLDLAQRLGRSPLDPLQEPKALWSGELVETGGDSTGFLSLTSYYADYGVSGDGWLLRVAAFSDIYEDAWAYAYSKVRLNAPASGSYTLRILMMVYYYGVDSYGNTGYVIAVVKLYDPSGNLIKHVEDTVVTIEKDLPPGMEGVKTLSFELNNLQLGAGDYYVEVGLKALADASLLQVSGVFVKAYGVIESISLQPS</sequence>
<accession>G3CAV1</accession>
<name>G3CAV1_APOV1</name>
<reference evidence="1 2" key="1">
    <citation type="journal article" date="2011" name="J. Bacteriol.">
        <title>Provirus Induction in Hyperthermophilic Archaea: Characterization of Aeropyrum pernix Spindle-Shaped Virus 1 and Aeropyrum pernix Ovoid Virus 1.</title>
        <authorList>
            <person name="Mochizuki T."/>
            <person name="Sako Y."/>
            <person name="Prangishvili D."/>
        </authorList>
    </citation>
    <scope>NUCLEOTIDE SEQUENCE [LARGE SCALE GENOMIC DNA]</scope>
</reference>
<dbReference type="EMBL" id="HE580237">
    <property type="protein sequence ID" value="CCD22150.1"/>
    <property type="molecule type" value="Genomic_DNA"/>
</dbReference>
<organism evidence="1 2">
    <name type="scientific">Aeropyrum pernix ovoid virus 1</name>
    <name type="common">APOV1</name>
    <dbReference type="NCBI Taxonomy" id="1032474"/>
    <lineage>
        <taxon>Viruses</taxon>
        <taxon>Viruses incertae sedis</taxon>
        <taxon>Guttaviridae</taxon>
        <taxon>Betaguttavirus</taxon>
    </lineage>
</organism>
<organismHost>
    <name type="scientific">Aeropyrum pernix</name>
    <dbReference type="NCBI Taxonomy" id="56636"/>
</organismHost>
<dbReference type="Proteomes" id="UP000008911">
    <property type="component" value="Segment"/>
</dbReference>
<protein>
    <submittedName>
        <fullName evidence="1">Uncharacterized protein</fullName>
    </submittedName>
</protein>
<keyword evidence="2" id="KW-1185">Reference proteome</keyword>
<evidence type="ECO:0000313" key="2">
    <source>
        <dbReference type="Proteomes" id="UP000008911"/>
    </source>
</evidence>
<proteinExistence type="predicted"/>
<dbReference type="KEGG" id="vg:26131606"/>
<dbReference type="GeneID" id="26131606"/>
<dbReference type="RefSeq" id="YP_009177660.1">
    <property type="nucleotide sequence ID" value="NC_028256.1"/>
</dbReference>